<evidence type="ECO:0000256" key="1">
    <source>
        <dbReference type="SAM" id="MobiDB-lite"/>
    </source>
</evidence>
<dbReference type="Pfam" id="PF00501">
    <property type="entry name" value="AMP-binding"/>
    <property type="match status" value="1"/>
</dbReference>
<evidence type="ECO:0000259" key="5">
    <source>
        <dbReference type="Pfam" id="PF01757"/>
    </source>
</evidence>
<feature type="transmembrane region" description="Helical" evidence="2">
    <location>
        <begin position="827"/>
        <end position="847"/>
    </location>
</feature>
<name>A0ABS3VZ24_MICEH</name>
<dbReference type="InterPro" id="IPR042099">
    <property type="entry name" value="ANL_N_sf"/>
</dbReference>
<organism evidence="6 7">
    <name type="scientific">Micromonospora echinofusca</name>
    <dbReference type="NCBI Taxonomy" id="47858"/>
    <lineage>
        <taxon>Bacteria</taxon>
        <taxon>Bacillati</taxon>
        <taxon>Actinomycetota</taxon>
        <taxon>Actinomycetes</taxon>
        <taxon>Micromonosporales</taxon>
        <taxon>Micromonosporaceae</taxon>
        <taxon>Micromonospora</taxon>
    </lineage>
</organism>
<evidence type="ECO:0000313" key="7">
    <source>
        <dbReference type="Proteomes" id="UP000823521"/>
    </source>
</evidence>
<gene>
    <name evidence="6" type="ORF">GSF22_27370</name>
</gene>
<keyword evidence="2" id="KW-0812">Transmembrane</keyword>
<feature type="transmembrane region" description="Helical" evidence="2">
    <location>
        <begin position="672"/>
        <end position="693"/>
    </location>
</feature>
<dbReference type="InterPro" id="IPR002656">
    <property type="entry name" value="Acyl_transf_3_dom"/>
</dbReference>
<dbReference type="SUPFAM" id="SSF47336">
    <property type="entry name" value="ACP-like"/>
    <property type="match status" value="1"/>
</dbReference>
<dbReference type="SUPFAM" id="SSF56801">
    <property type="entry name" value="Acetyl-CoA synthetase-like"/>
    <property type="match status" value="1"/>
</dbReference>
<evidence type="ECO:0000259" key="3">
    <source>
        <dbReference type="Pfam" id="PF00501"/>
    </source>
</evidence>
<sequence>MASPTYLLPDLRTVPLARDLAEHGDRPALLTVDGEISYRELAGRVAATADRLGTRRRLVLLTVTGNTVDAVVGYLAALAGGHPVLLAPVGHTDSLVEAYDPDVVLGPGGHGIPQVRERRAGSAHDLHPDLALLLSTSGTTGSPKLVRLSHDNVQANAEAIAGYLDIRDTDRAATTLPMHYCYGLSVVNSHLLRGAALILTDLSVADTCFWDLFRARGGTSFAAVPYTFDLLERVGFAGMDLPRLRYVTCAGGRLAPDRVVRWADQGRRAGWRLVVMYGQTEATARMAYLPPELAATRPGSIGVPVPGGSFRIAPVDGQPDGTGELVYTGPNVMLGYAHRPSDLRLGRQVSELRTGDLARRGDDGLYELVGRRSRFAKICGLRVDPQRVETVLETHGIAAACLGDDDTLVVAVPAGVEGTQVRRLVRRECGLPGRAVRVLVLDALPRLATGKLDYPAVRRAAAQRSDDGGPDAAGTGVDGRRDADGGAADGVGGGDGRPVDLCRLYAEVLDRDDVTDRDSFVGLDGDSLSYVEMSVRLEQTLGHLPADWHTRAIRDLHPSRQPSRRRWRALETSVALRAAAIVLIVGSHLPVFHLKGGAHLLLAVAGFNFARFQLTGADRRHRNRHLWGSIGRVAVPSMIWIALAWALTDDYRLSNVVLLNAVLGPHDGRSEWHFWFVEALVYILLALAVLTALPWVDRAERRWPFGLPVALLAVGLVGRYELFGLAGYPDLPSAVVVFWLFVLGWAAARATGVAQRVLVTVVALATVPGFFGEPGRELLIVAGFALLVWVPHVPGTAWLNRVAALLAGSSLYIYLSHWQVYPRLDDLPRWVVLVACLVVGVGVARVAEWISGRITAVRRATGRRAVATGGRRTGPAGWFPSDRENTRPGSPAAVADLPRP</sequence>
<feature type="transmembrane region" description="Helical" evidence="2">
    <location>
        <begin position="778"/>
        <end position="795"/>
    </location>
</feature>
<dbReference type="Gene3D" id="3.30.300.30">
    <property type="match status" value="1"/>
</dbReference>
<evidence type="ECO:0000313" key="6">
    <source>
        <dbReference type="EMBL" id="MBO4209683.1"/>
    </source>
</evidence>
<evidence type="ECO:0000259" key="4">
    <source>
        <dbReference type="Pfam" id="PF00550"/>
    </source>
</evidence>
<dbReference type="PANTHER" id="PTHR43767">
    <property type="entry name" value="LONG-CHAIN-FATTY-ACID--COA LIGASE"/>
    <property type="match status" value="1"/>
</dbReference>
<feature type="region of interest" description="Disordered" evidence="1">
    <location>
        <begin position="865"/>
        <end position="900"/>
    </location>
</feature>
<feature type="transmembrane region" description="Helical" evidence="2">
    <location>
        <begin position="731"/>
        <end position="748"/>
    </location>
</feature>
<feature type="compositionally biased region" description="Low complexity" evidence="1">
    <location>
        <begin position="865"/>
        <end position="874"/>
    </location>
</feature>
<protein>
    <submittedName>
        <fullName evidence="6">AMP-binding protein</fullName>
    </submittedName>
</protein>
<feature type="transmembrane region" description="Helical" evidence="2">
    <location>
        <begin position="802"/>
        <end position="821"/>
    </location>
</feature>
<dbReference type="Pfam" id="PF00550">
    <property type="entry name" value="PP-binding"/>
    <property type="match status" value="1"/>
</dbReference>
<dbReference type="Gene3D" id="1.10.1200.10">
    <property type="entry name" value="ACP-like"/>
    <property type="match status" value="1"/>
</dbReference>
<dbReference type="PANTHER" id="PTHR43767:SF10">
    <property type="entry name" value="SURFACTIN SYNTHASE SUBUNIT 1"/>
    <property type="match status" value="1"/>
</dbReference>
<dbReference type="InterPro" id="IPR050237">
    <property type="entry name" value="ATP-dep_AMP-bd_enzyme"/>
</dbReference>
<dbReference type="Proteomes" id="UP000823521">
    <property type="component" value="Unassembled WGS sequence"/>
</dbReference>
<accession>A0ABS3VZ24</accession>
<dbReference type="InterPro" id="IPR000873">
    <property type="entry name" value="AMP-dep_synth/lig_dom"/>
</dbReference>
<feature type="domain" description="Acyltransferase 3" evidence="5">
    <location>
        <begin position="576"/>
        <end position="844"/>
    </location>
</feature>
<feature type="transmembrane region" description="Helical" evidence="2">
    <location>
        <begin position="705"/>
        <end position="725"/>
    </location>
</feature>
<dbReference type="EMBL" id="WVUH01000335">
    <property type="protein sequence ID" value="MBO4209683.1"/>
    <property type="molecule type" value="Genomic_DNA"/>
</dbReference>
<proteinExistence type="predicted"/>
<feature type="domain" description="Carrier" evidence="4">
    <location>
        <begin position="501"/>
        <end position="542"/>
    </location>
</feature>
<feature type="transmembrane region" description="Helical" evidence="2">
    <location>
        <begin position="626"/>
        <end position="647"/>
    </location>
</feature>
<feature type="region of interest" description="Disordered" evidence="1">
    <location>
        <begin position="459"/>
        <end position="492"/>
    </location>
</feature>
<comment type="caution">
    <text evidence="6">The sequence shown here is derived from an EMBL/GenBank/DDBJ whole genome shotgun (WGS) entry which is preliminary data.</text>
</comment>
<feature type="domain" description="AMP-dependent synthetase/ligase" evidence="3">
    <location>
        <begin position="128"/>
        <end position="336"/>
    </location>
</feature>
<feature type="transmembrane region" description="Helical" evidence="2">
    <location>
        <begin position="597"/>
        <end position="614"/>
    </location>
</feature>
<feature type="transmembrane region" description="Helical" evidence="2">
    <location>
        <begin position="753"/>
        <end position="772"/>
    </location>
</feature>
<keyword evidence="2" id="KW-0472">Membrane</keyword>
<keyword evidence="2" id="KW-1133">Transmembrane helix</keyword>
<dbReference type="Gene3D" id="3.40.50.12780">
    <property type="entry name" value="N-terminal domain of ligase-like"/>
    <property type="match status" value="1"/>
</dbReference>
<dbReference type="Pfam" id="PF01757">
    <property type="entry name" value="Acyl_transf_3"/>
    <property type="match status" value="1"/>
</dbReference>
<keyword evidence="7" id="KW-1185">Reference proteome</keyword>
<dbReference type="InterPro" id="IPR036736">
    <property type="entry name" value="ACP-like_sf"/>
</dbReference>
<evidence type="ECO:0000256" key="2">
    <source>
        <dbReference type="SAM" id="Phobius"/>
    </source>
</evidence>
<dbReference type="InterPro" id="IPR045851">
    <property type="entry name" value="AMP-bd_C_sf"/>
</dbReference>
<reference evidence="6 7" key="1">
    <citation type="submission" date="2019-12" db="EMBL/GenBank/DDBJ databases">
        <title>Whole genome sequencing of endophytic Actinobacterium Micromonospora sp. MPMI6T.</title>
        <authorList>
            <person name="Evv R."/>
            <person name="Podile A.R."/>
        </authorList>
    </citation>
    <scope>NUCLEOTIDE SEQUENCE [LARGE SCALE GENOMIC DNA]</scope>
    <source>
        <strain evidence="6 7">MPMI6</strain>
    </source>
</reference>
<dbReference type="InterPro" id="IPR009081">
    <property type="entry name" value="PP-bd_ACP"/>
</dbReference>